<accession>A0A9P0D823</accession>
<dbReference type="OrthoDB" id="6771355at2759"/>
<proteinExistence type="predicted"/>
<evidence type="ECO:0000313" key="1">
    <source>
        <dbReference type="EMBL" id="CAH1115892.1"/>
    </source>
</evidence>
<dbReference type="EMBL" id="CAKMHV010000009">
    <property type="protein sequence ID" value="CAH1115892.1"/>
    <property type="molecule type" value="Genomic_DNA"/>
</dbReference>
<keyword evidence="2" id="KW-1185">Reference proteome</keyword>
<reference evidence="1" key="1">
    <citation type="submission" date="2022-01" db="EMBL/GenBank/DDBJ databases">
        <authorList>
            <person name="King R."/>
        </authorList>
    </citation>
    <scope>NUCLEOTIDE SEQUENCE</scope>
</reference>
<comment type="caution">
    <text evidence="1">The sequence shown here is derived from an EMBL/GenBank/DDBJ whole genome shotgun (WGS) entry which is preliminary data.</text>
</comment>
<gene>
    <name evidence="1" type="ORF">PSYICH_LOCUS15767</name>
</gene>
<evidence type="ECO:0000313" key="2">
    <source>
        <dbReference type="Proteomes" id="UP001153636"/>
    </source>
</evidence>
<sequence>MTQPYAVVYFKDEKTYSEIAANWILSDNTSCWWPESKNIASLIFRKVVPNENGPWKIYDIEVIGFYGKKNNTISTTFKIKLVIYITASLDAARKKATESDCSSDDGDDIGKGLRKKILLIFCCSSQF</sequence>
<protein>
    <submittedName>
        <fullName evidence="1">Uncharacterized protein</fullName>
    </submittedName>
</protein>
<dbReference type="AlphaFoldDB" id="A0A9P0D823"/>
<name>A0A9P0D823_9CUCU</name>
<dbReference type="Proteomes" id="UP001153636">
    <property type="component" value="Unassembled WGS sequence"/>
</dbReference>
<organism evidence="1 2">
    <name type="scientific">Psylliodes chrysocephalus</name>
    <dbReference type="NCBI Taxonomy" id="3402493"/>
    <lineage>
        <taxon>Eukaryota</taxon>
        <taxon>Metazoa</taxon>
        <taxon>Ecdysozoa</taxon>
        <taxon>Arthropoda</taxon>
        <taxon>Hexapoda</taxon>
        <taxon>Insecta</taxon>
        <taxon>Pterygota</taxon>
        <taxon>Neoptera</taxon>
        <taxon>Endopterygota</taxon>
        <taxon>Coleoptera</taxon>
        <taxon>Polyphaga</taxon>
        <taxon>Cucujiformia</taxon>
        <taxon>Chrysomeloidea</taxon>
        <taxon>Chrysomelidae</taxon>
        <taxon>Galerucinae</taxon>
        <taxon>Alticini</taxon>
        <taxon>Psylliodes</taxon>
    </lineage>
</organism>